<evidence type="ECO:0000259" key="1">
    <source>
        <dbReference type="Pfam" id="PF17774"/>
    </source>
</evidence>
<dbReference type="InterPro" id="IPR012677">
    <property type="entry name" value="Nucleotide-bd_a/b_plait_sf"/>
</dbReference>
<reference evidence="2" key="1">
    <citation type="submission" date="2019-08" db="EMBL/GenBank/DDBJ databases">
        <authorList>
            <person name="Kucharzyk K."/>
            <person name="Murdoch R.W."/>
            <person name="Higgins S."/>
            <person name="Loffler F."/>
        </authorList>
    </citation>
    <scope>NUCLEOTIDE SEQUENCE</scope>
</reference>
<dbReference type="InterPro" id="IPR040591">
    <property type="entry name" value="RqcP2_RBD"/>
</dbReference>
<proteinExistence type="predicted"/>
<organism evidence="2">
    <name type="scientific">bioreactor metagenome</name>
    <dbReference type="NCBI Taxonomy" id="1076179"/>
    <lineage>
        <taxon>unclassified sequences</taxon>
        <taxon>metagenomes</taxon>
        <taxon>ecological metagenomes</taxon>
    </lineage>
</organism>
<feature type="domain" description="Ribosome-associated protein quality control protein P2 RNA-binding" evidence="1">
    <location>
        <begin position="98"/>
        <end position="163"/>
    </location>
</feature>
<name>A0A645BHV5_9ZZZZ</name>
<dbReference type="Gene3D" id="3.30.70.330">
    <property type="match status" value="1"/>
</dbReference>
<dbReference type="AlphaFoldDB" id="A0A645BHV5"/>
<dbReference type="SUPFAM" id="SSF55174">
    <property type="entry name" value="Alpha-L RNA-binding motif"/>
    <property type="match status" value="1"/>
</dbReference>
<accession>A0A645BHV5</accession>
<sequence length="261" mass="28835">MSGFSSDIPDDVLVSRVHDKLRTAERGRKSFLPFLDGRQSEVVKTAVKSAGFDAHGGCFVSYGGYPDAERLAFGFISPESGEDAGCIPIKWLCIDGNGFNEFSHRDVLGAVLSLGIRREFIGDILLISPGKAYVAVFDEQDTIAEHIASSLERIGRGGVTTKTENKGFVPSFTRTFERIRGTCASPRFDAIISEICNIPRSEAKQLIESELAVLNYSAARPDRILMPNDIFSVRGYGKFIFISTDGTNKRDRIRFICDKYI</sequence>
<dbReference type="Gene3D" id="3.30.1370.160">
    <property type="match status" value="1"/>
</dbReference>
<dbReference type="PROSITE" id="PS50889">
    <property type="entry name" value="S4"/>
    <property type="match status" value="1"/>
</dbReference>
<protein>
    <recommendedName>
        <fullName evidence="1">Ribosome-associated protein quality control protein P2 RNA-binding domain-containing protein</fullName>
    </recommendedName>
</protein>
<dbReference type="Pfam" id="PF17774">
    <property type="entry name" value="YlmH_RBD"/>
    <property type="match status" value="1"/>
</dbReference>
<evidence type="ECO:0000313" key="2">
    <source>
        <dbReference type="EMBL" id="MPM64957.1"/>
    </source>
</evidence>
<gene>
    <name evidence="2" type="ORF">SDC9_111849</name>
</gene>
<dbReference type="EMBL" id="VSSQ01020249">
    <property type="protein sequence ID" value="MPM64957.1"/>
    <property type="molecule type" value="Genomic_DNA"/>
</dbReference>
<comment type="caution">
    <text evidence="2">The sequence shown here is derived from an EMBL/GenBank/DDBJ whole genome shotgun (WGS) entry which is preliminary data.</text>
</comment>